<dbReference type="KEGG" id="rai:RA0C_1596"/>
<keyword evidence="1" id="KW-0812">Transmembrane</keyword>
<name>E4TCG8_RIEAD</name>
<organism evidence="2 3">
    <name type="scientific">Riemerella anatipestifer (strain ATCC 11845 / DSM 15868 / JCM 9532 / NCTC 11014)</name>
    <dbReference type="NCBI Taxonomy" id="693978"/>
    <lineage>
        <taxon>Bacteria</taxon>
        <taxon>Pseudomonadati</taxon>
        <taxon>Bacteroidota</taxon>
        <taxon>Flavobacteriia</taxon>
        <taxon>Flavobacteriales</taxon>
        <taxon>Weeksellaceae</taxon>
        <taxon>Riemerella</taxon>
    </lineage>
</organism>
<evidence type="ECO:0000313" key="2">
    <source>
        <dbReference type="EMBL" id="AFD56483.1"/>
    </source>
</evidence>
<dbReference type="GeneID" id="93718425"/>
<accession>E4TCG8</accession>
<dbReference type="PATRIC" id="fig|693978.17.peg.1582"/>
<dbReference type="InterPro" id="IPR007462">
    <property type="entry name" value="COV1-like"/>
</dbReference>
<feature type="transmembrane region" description="Helical" evidence="1">
    <location>
        <begin position="12"/>
        <end position="36"/>
    </location>
</feature>
<reference evidence="2 3" key="1">
    <citation type="journal article" date="2012" name="J. Bacteriol.">
        <title>Complete genome sequence of Riemerella anatipestifer reference strain.</title>
        <authorList>
            <person name="Wang X."/>
            <person name="Zhu D."/>
            <person name="Wang M."/>
            <person name="Cheng A."/>
            <person name="Jia R."/>
            <person name="Zhou Y."/>
            <person name="Chen Z."/>
            <person name="Luo Q."/>
            <person name="Liu F."/>
            <person name="Wang Y."/>
            <person name="Chen X.Y."/>
        </authorList>
    </citation>
    <scope>NUCLEOTIDE SEQUENCE [LARGE SCALE GENOMIC DNA]</scope>
    <source>
        <strain evidence="3">DSM 15868</strain>
    </source>
</reference>
<evidence type="ECO:0008006" key="4">
    <source>
        <dbReference type="Google" id="ProtNLM"/>
    </source>
</evidence>
<dbReference type="PANTHER" id="PTHR31876:SF26">
    <property type="entry name" value="PROTEIN LIKE COV 2"/>
    <property type="match status" value="1"/>
</dbReference>
<dbReference type="Pfam" id="PF04367">
    <property type="entry name" value="DUF502"/>
    <property type="match status" value="1"/>
</dbReference>
<evidence type="ECO:0000256" key="1">
    <source>
        <dbReference type="SAM" id="Phobius"/>
    </source>
</evidence>
<feature type="transmembrane region" description="Helical" evidence="1">
    <location>
        <begin position="51"/>
        <end position="69"/>
    </location>
</feature>
<dbReference type="EMBL" id="CP003388">
    <property type="protein sequence ID" value="AFD56483.1"/>
    <property type="molecule type" value="Genomic_DNA"/>
</dbReference>
<keyword evidence="1" id="KW-0472">Membrane</keyword>
<dbReference type="HOGENOM" id="CLU_068050_4_1_10"/>
<dbReference type="Proteomes" id="UP000010093">
    <property type="component" value="Chromosome"/>
</dbReference>
<dbReference type="RefSeq" id="WP_004916300.1">
    <property type="nucleotide sequence ID" value="NC_014738.1"/>
</dbReference>
<proteinExistence type="predicted"/>
<protein>
    <recommendedName>
        <fullName evidence="4">DUF502 domain-containing protein</fullName>
    </recommendedName>
</protein>
<sequence length="206" mass="22771">MNKNLNDYLGLFLRSFLQGLVIIGPVAATVWIIWYIVSSIDNIIPSIAEKFPGLIFILVISSTALIGWLGNKFLLGRILVDSIDYLLEHTPGIKFIYTSLKDVMSSFVGDKKKFNIPVLIKTNDSPEVWRVGFLTQKEVSIMGLQEHVSVYLPHSYAVSGWVVLVESKNVKLLENINAADAMKFAVSGGVAGFPNDIVVKKETNLG</sequence>
<dbReference type="AlphaFoldDB" id="E4TCG8"/>
<dbReference type="KEGG" id="ran:Riean_1320"/>
<evidence type="ECO:0000313" key="3">
    <source>
        <dbReference type="Proteomes" id="UP000010093"/>
    </source>
</evidence>
<dbReference type="PANTHER" id="PTHR31876">
    <property type="entry name" value="COV-LIKE PROTEIN 1"/>
    <property type="match status" value="1"/>
</dbReference>
<gene>
    <name evidence="2" type="ORF">RA0C_1596</name>
</gene>
<keyword evidence="1" id="KW-1133">Transmembrane helix</keyword>